<dbReference type="HOGENOM" id="CLU_039609_3_0_4"/>
<keyword evidence="6" id="KW-1185">Reference proteome</keyword>
<evidence type="ECO:0000313" key="5">
    <source>
        <dbReference type="Proteomes" id="UP000005536"/>
    </source>
</evidence>
<dbReference type="EMBL" id="CP007726">
    <property type="protein sequence ID" value="AJE18939.1"/>
    <property type="molecule type" value="Genomic_DNA"/>
</dbReference>
<proteinExistence type="predicted"/>
<dbReference type="Pfam" id="PF26079">
    <property type="entry name" value="Baseplate_J_C"/>
    <property type="match status" value="1"/>
</dbReference>
<reference evidence="6" key="2">
    <citation type="submission" date="2014-05" db="EMBL/GenBank/DDBJ databases">
        <title>Complete Genome sequence of Neisseria elongata subsp. glycolytica.</title>
        <authorList>
            <person name="Veyrier F.J."/>
            <person name="Taha M.-K."/>
        </authorList>
    </citation>
    <scope>NUCLEOTIDE SEQUENCE [LARGE SCALE GENOMIC DNA]</scope>
    <source>
        <strain evidence="6">ATCC 29315</strain>
    </source>
</reference>
<name>D4DSI2_NEIEG</name>
<dbReference type="Proteomes" id="UP000005536">
    <property type="component" value="Unassembled WGS sequence"/>
</dbReference>
<dbReference type="KEGG" id="nel:NELON_08575"/>
<organism evidence="4 5">
    <name type="scientific">Neisseria elongata subsp. glycolytica ATCC 29315</name>
    <dbReference type="NCBI Taxonomy" id="546263"/>
    <lineage>
        <taxon>Bacteria</taxon>
        <taxon>Pseudomonadati</taxon>
        <taxon>Pseudomonadota</taxon>
        <taxon>Betaproteobacteria</taxon>
        <taxon>Neisseriales</taxon>
        <taxon>Neisseriaceae</taxon>
        <taxon>Neisseria</taxon>
    </lineage>
</organism>
<dbReference type="InterPro" id="IPR058530">
    <property type="entry name" value="Baseplate_J-like_C"/>
</dbReference>
<evidence type="ECO:0000313" key="6">
    <source>
        <dbReference type="Proteomes" id="UP000031392"/>
    </source>
</evidence>
<dbReference type="PATRIC" id="fig|546263.7.peg.1838"/>
<dbReference type="Pfam" id="PF26078">
    <property type="entry name" value="Baseplate_J_M"/>
    <property type="match status" value="1"/>
</dbReference>
<evidence type="ECO:0000259" key="1">
    <source>
        <dbReference type="Pfam" id="PF26078"/>
    </source>
</evidence>
<accession>D4DSI2</accession>
<dbReference type="InterPro" id="IPR058531">
    <property type="entry name" value="Baseplate_J_M"/>
</dbReference>
<reference evidence="4 5" key="1">
    <citation type="submission" date="2010-02" db="EMBL/GenBank/DDBJ databases">
        <authorList>
            <person name="Weinstock G."/>
            <person name="Sodergren E."/>
            <person name="Clifton S."/>
            <person name="Fulton L."/>
            <person name="Fulton B."/>
            <person name="Courtney L."/>
            <person name="Fronick C."/>
            <person name="Harrison M."/>
            <person name="Strong C."/>
            <person name="Farmer C."/>
            <person name="Delahaunty K."/>
            <person name="Markovic C."/>
            <person name="Hall O."/>
            <person name="Minx P."/>
            <person name="Tomlinson C."/>
            <person name="Mitreva M."/>
            <person name="Nelson J."/>
            <person name="Hou S."/>
            <person name="Wollam A."/>
            <person name="Pepin K.H."/>
            <person name="Johnson M."/>
            <person name="Bhonagiri V."/>
            <person name="Zhang X."/>
            <person name="Suruliraj S."/>
            <person name="Warren W."/>
            <person name="Chinwalla A."/>
            <person name="Mardis E.R."/>
            <person name="Wilson R.K."/>
        </authorList>
    </citation>
    <scope>NUCLEOTIDE SEQUENCE [LARGE SCALE GENOMIC DNA]</scope>
    <source>
        <strain evidence="4 5">ATCC 29315</strain>
    </source>
</reference>
<evidence type="ECO:0000313" key="3">
    <source>
        <dbReference type="EMBL" id="AJE18939.1"/>
    </source>
</evidence>
<gene>
    <name evidence="4" type="ORF">NEIELOOT_02027</name>
    <name evidence="3" type="ORF">NELON_08575</name>
</gene>
<protein>
    <submittedName>
        <fullName evidence="4">Uncharacterized protein</fullName>
    </submittedName>
</protein>
<dbReference type="RefSeq" id="WP_003773439.1">
    <property type="nucleotide sequence ID" value="NZ_CP007726.1"/>
</dbReference>
<dbReference type="EMBL" id="ADBF01000225">
    <property type="protein sequence ID" value="EFE49206.1"/>
    <property type="molecule type" value="Genomic_DNA"/>
</dbReference>
<evidence type="ECO:0000259" key="2">
    <source>
        <dbReference type="Pfam" id="PF26079"/>
    </source>
</evidence>
<dbReference type="AlphaFoldDB" id="D4DSI2"/>
<feature type="domain" description="Baseplate J-like central" evidence="1">
    <location>
        <begin position="2"/>
        <end position="59"/>
    </location>
</feature>
<feature type="domain" description="Baseplate J-like C-terminal" evidence="2">
    <location>
        <begin position="66"/>
        <end position="145"/>
    </location>
</feature>
<evidence type="ECO:0000313" key="4">
    <source>
        <dbReference type="EMBL" id="EFE49206.1"/>
    </source>
</evidence>
<dbReference type="Proteomes" id="UP000031392">
    <property type="component" value="Chromosome"/>
</dbReference>
<sequence length="151" mass="16253">MDVPGVEAAFVYPLRRGLGTVDVAILTASGLPSPDVVRAVQQYIDERRPVTAKNVQVMAPQRVPLNVSVRVSLADGYTLPAVKEAAARVLSAYFATIKPGDTVYKSHIEAMISDTPGVRDRVLVSPAANQNATITPHIQWLALGTFEMTLL</sequence>
<reference evidence="3 6" key="3">
    <citation type="journal article" date="2015" name="PLoS Genet.">
        <title>Common Cell Shape Evolution of Two Nasopharyngeal Pathogens.</title>
        <authorList>
            <person name="Veyrier F.J."/>
            <person name="Biais N."/>
            <person name="Morales P."/>
            <person name="Belkacem N."/>
            <person name="Guilhen C."/>
            <person name="Ranjeva S."/>
            <person name="Sismeiro O."/>
            <person name="Pehau-Arnaudet G."/>
            <person name="Rocha E.P."/>
            <person name="Werts C."/>
            <person name="Taha M.K."/>
            <person name="Boneca I.G."/>
        </authorList>
    </citation>
    <scope>NUCLEOTIDE SEQUENCE [LARGE SCALE GENOMIC DNA]</scope>
    <source>
        <strain evidence="3 6">ATCC 29315</strain>
    </source>
</reference>
<dbReference type="STRING" id="546263.NELON_08575"/>